<evidence type="ECO:0000256" key="1">
    <source>
        <dbReference type="SAM" id="MobiDB-lite"/>
    </source>
</evidence>
<organism evidence="2 3">
    <name type="scientific">Abeliophyllum distichum</name>
    <dbReference type="NCBI Taxonomy" id="126358"/>
    <lineage>
        <taxon>Eukaryota</taxon>
        <taxon>Viridiplantae</taxon>
        <taxon>Streptophyta</taxon>
        <taxon>Embryophyta</taxon>
        <taxon>Tracheophyta</taxon>
        <taxon>Spermatophyta</taxon>
        <taxon>Magnoliopsida</taxon>
        <taxon>eudicotyledons</taxon>
        <taxon>Gunneridae</taxon>
        <taxon>Pentapetalae</taxon>
        <taxon>asterids</taxon>
        <taxon>lamiids</taxon>
        <taxon>Lamiales</taxon>
        <taxon>Oleaceae</taxon>
        <taxon>Forsythieae</taxon>
        <taxon>Abeliophyllum</taxon>
    </lineage>
</organism>
<evidence type="ECO:0000313" key="3">
    <source>
        <dbReference type="Proteomes" id="UP001604336"/>
    </source>
</evidence>
<feature type="compositionally biased region" description="Basic and acidic residues" evidence="1">
    <location>
        <begin position="80"/>
        <end position="108"/>
    </location>
</feature>
<accession>A0ABD1RB54</accession>
<sequence length="122" mass="14444">MQLTQDKDELLKDFIARFNRAMLGIKNLQMSAVVIAMISGTQSRPFKMSLSKNPSDTMHELLKRGDKYVDTEEVYLITKSMKDRNEPEFNKRQTRDEPEPRNDKDKQKINYIRWINDECTIE</sequence>
<dbReference type="AlphaFoldDB" id="A0ABD1RB54"/>
<proteinExistence type="predicted"/>
<evidence type="ECO:0000313" key="2">
    <source>
        <dbReference type="EMBL" id="KAL2485635.1"/>
    </source>
</evidence>
<gene>
    <name evidence="2" type="ORF">Adt_30391</name>
</gene>
<keyword evidence="3" id="KW-1185">Reference proteome</keyword>
<reference evidence="3" key="1">
    <citation type="submission" date="2024-07" db="EMBL/GenBank/DDBJ databases">
        <title>Two chromosome-level genome assemblies of Korean endemic species Abeliophyllum distichum and Forsythia ovata (Oleaceae).</title>
        <authorList>
            <person name="Jang H."/>
        </authorList>
    </citation>
    <scope>NUCLEOTIDE SEQUENCE [LARGE SCALE GENOMIC DNA]</scope>
</reference>
<dbReference type="EMBL" id="JBFOLK010000009">
    <property type="protein sequence ID" value="KAL2485635.1"/>
    <property type="molecule type" value="Genomic_DNA"/>
</dbReference>
<feature type="region of interest" description="Disordered" evidence="1">
    <location>
        <begin position="79"/>
        <end position="109"/>
    </location>
</feature>
<protein>
    <submittedName>
        <fullName evidence="2">Uncharacterized protein</fullName>
    </submittedName>
</protein>
<comment type="caution">
    <text evidence="2">The sequence shown here is derived from an EMBL/GenBank/DDBJ whole genome shotgun (WGS) entry which is preliminary data.</text>
</comment>
<dbReference type="Proteomes" id="UP001604336">
    <property type="component" value="Unassembled WGS sequence"/>
</dbReference>
<name>A0ABD1RB54_9LAMI</name>